<feature type="region of interest" description="Disordered" evidence="1">
    <location>
        <begin position="154"/>
        <end position="175"/>
    </location>
</feature>
<name>A0A5A7V267_CUCMM</name>
<protein>
    <submittedName>
        <fullName evidence="2">Uncharacterized protein</fullName>
    </submittedName>
</protein>
<accession>A0A5A7V267</accession>
<proteinExistence type="predicted"/>
<dbReference type="EMBL" id="SSTE01005892">
    <property type="protein sequence ID" value="KAA0059831.1"/>
    <property type="molecule type" value="Genomic_DNA"/>
</dbReference>
<evidence type="ECO:0000313" key="5">
    <source>
        <dbReference type="Proteomes" id="UP000321947"/>
    </source>
</evidence>
<comment type="caution">
    <text evidence="2">The sequence shown here is derived from an EMBL/GenBank/DDBJ whole genome shotgun (WGS) entry which is preliminary data.</text>
</comment>
<gene>
    <name evidence="3" type="ORF">E5676_scaffold184G00350</name>
    <name evidence="2" type="ORF">E6C27_scaffold108G001110</name>
</gene>
<evidence type="ECO:0000313" key="4">
    <source>
        <dbReference type="Proteomes" id="UP000321393"/>
    </source>
</evidence>
<dbReference type="EMBL" id="SSTD01003836">
    <property type="protein sequence ID" value="TYK24790.1"/>
    <property type="molecule type" value="Genomic_DNA"/>
</dbReference>
<evidence type="ECO:0000256" key="1">
    <source>
        <dbReference type="SAM" id="MobiDB-lite"/>
    </source>
</evidence>
<dbReference type="AlphaFoldDB" id="A0A5A7V267"/>
<organism evidence="2 4">
    <name type="scientific">Cucumis melo var. makuwa</name>
    <name type="common">Oriental melon</name>
    <dbReference type="NCBI Taxonomy" id="1194695"/>
    <lineage>
        <taxon>Eukaryota</taxon>
        <taxon>Viridiplantae</taxon>
        <taxon>Streptophyta</taxon>
        <taxon>Embryophyta</taxon>
        <taxon>Tracheophyta</taxon>
        <taxon>Spermatophyta</taxon>
        <taxon>Magnoliopsida</taxon>
        <taxon>eudicotyledons</taxon>
        <taxon>Gunneridae</taxon>
        <taxon>Pentapetalae</taxon>
        <taxon>rosids</taxon>
        <taxon>fabids</taxon>
        <taxon>Cucurbitales</taxon>
        <taxon>Cucurbitaceae</taxon>
        <taxon>Benincaseae</taxon>
        <taxon>Cucumis</taxon>
    </lineage>
</organism>
<dbReference type="Proteomes" id="UP000321393">
    <property type="component" value="Unassembled WGS sequence"/>
</dbReference>
<reference evidence="4 5" key="1">
    <citation type="submission" date="2019-08" db="EMBL/GenBank/DDBJ databases">
        <title>Draft genome sequences of two oriental melons (Cucumis melo L. var makuwa).</title>
        <authorList>
            <person name="Kwon S.-Y."/>
        </authorList>
    </citation>
    <scope>NUCLEOTIDE SEQUENCE [LARGE SCALE GENOMIC DNA]</scope>
    <source>
        <strain evidence="5">cv. Chang Bougi</strain>
        <strain evidence="4">cv. SW 3</strain>
        <tissue evidence="2">Leaf</tissue>
    </source>
</reference>
<evidence type="ECO:0000313" key="3">
    <source>
        <dbReference type="EMBL" id="TYK24790.1"/>
    </source>
</evidence>
<sequence length="175" mass="18756">MPAVTCEAKPRRPDACLPVPSHVEHRLSKLAKPSRARASATRVTHACPTRAAASLPLTRNSTRVFSPRPEPHPSTCRAARQCELRLLSQAMPRSSLAVSLPAEPAEPPSSFCPILTLFFLIESRAGSCPTKFKPSSGLILGLLLLGERVLLLGPVEQPPGRGRGKNKGKSASDQK</sequence>
<evidence type="ECO:0000313" key="2">
    <source>
        <dbReference type="EMBL" id="KAA0059831.1"/>
    </source>
</evidence>
<dbReference type="Proteomes" id="UP000321947">
    <property type="component" value="Unassembled WGS sequence"/>
</dbReference>